<comment type="similarity">
    <text evidence="1">Belongs to the helicase family. UvrD subfamily.</text>
</comment>
<keyword evidence="5 10" id="KW-0067">ATP-binding</keyword>
<feature type="domain" description="UvrD-like helicase C-terminal" evidence="12">
    <location>
        <begin position="309"/>
        <end position="572"/>
    </location>
</feature>
<dbReference type="Proteomes" id="UP000613160">
    <property type="component" value="Unassembled WGS sequence"/>
</dbReference>
<dbReference type="RefSeq" id="WP_188852655.1">
    <property type="nucleotide sequence ID" value="NZ_BMJJ01000008.1"/>
</dbReference>
<comment type="catalytic activity">
    <reaction evidence="9">
        <text>ATP + H2O = ADP + phosphate + H(+)</text>
        <dbReference type="Rhea" id="RHEA:13065"/>
        <dbReference type="ChEBI" id="CHEBI:15377"/>
        <dbReference type="ChEBI" id="CHEBI:15378"/>
        <dbReference type="ChEBI" id="CHEBI:30616"/>
        <dbReference type="ChEBI" id="CHEBI:43474"/>
        <dbReference type="ChEBI" id="CHEBI:456216"/>
        <dbReference type="EC" id="5.6.2.4"/>
    </reaction>
</comment>
<keyword evidence="6" id="KW-0413">Isomerase</keyword>
<accession>A0A916Y1I6</accession>
<dbReference type="PROSITE" id="PS51198">
    <property type="entry name" value="UVRD_HELICASE_ATP_BIND"/>
    <property type="match status" value="1"/>
</dbReference>
<dbReference type="InterPro" id="IPR027417">
    <property type="entry name" value="P-loop_NTPase"/>
</dbReference>
<dbReference type="InterPro" id="IPR013986">
    <property type="entry name" value="DExx_box_DNA_helicase_dom_sf"/>
</dbReference>
<dbReference type="PANTHER" id="PTHR11070:SF3">
    <property type="entry name" value="DNA 3'-5' HELICASE"/>
    <property type="match status" value="1"/>
</dbReference>
<evidence type="ECO:0000256" key="10">
    <source>
        <dbReference type="PROSITE-ProRule" id="PRU00560"/>
    </source>
</evidence>
<dbReference type="Gene3D" id="1.10.10.160">
    <property type="match status" value="1"/>
</dbReference>
<evidence type="ECO:0000256" key="9">
    <source>
        <dbReference type="ARBA" id="ARBA00048988"/>
    </source>
</evidence>
<dbReference type="AlphaFoldDB" id="A0A916Y1I6"/>
<keyword evidence="14" id="KW-1185">Reference proteome</keyword>
<evidence type="ECO:0000313" key="13">
    <source>
        <dbReference type="EMBL" id="GGD27195.1"/>
    </source>
</evidence>
<reference evidence="13" key="1">
    <citation type="journal article" date="2014" name="Int. J. Syst. Evol. Microbiol.">
        <title>Complete genome sequence of Corynebacterium casei LMG S-19264T (=DSM 44701T), isolated from a smear-ripened cheese.</title>
        <authorList>
            <consortium name="US DOE Joint Genome Institute (JGI-PGF)"/>
            <person name="Walter F."/>
            <person name="Albersmeier A."/>
            <person name="Kalinowski J."/>
            <person name="Ruckert C."/>
        </authorList>
    </citation>
    <scope>NUCLEOTIDE SEQUENCE</scope>
    <source>
        <strain evidence="13">CGMCC 1.15493</strain>
    </source>
</reference>
<evidence type="ECO:0000256" key="5">
    <source>
        <dbReference type="ARBA" id="ARBA00022840"/>
    </source>
</evidence>
<sequence>MPAAYLDTLNPEQRLAAEHGVGPGGLPAAGPLLVIAGAGSGKTNTLAHRVAHLIVSGADPRRILLLTFSRRAAAEMSRRVEMISAAVMGKDAAVMVGALNYAGTFHGIGARLLREHAADLGLDPGFTIHDREDSADLMNLVRHELGFSRTETRFPAKATCLAIYSRCVNARAPLADVLARNFPWCGDWMEELATLFEAYGAAKAQQNVLDYDDLLLYWAAAVADPFLAEEMGGRFDHVLVDEYQDTNGLQAAVLLGLKPDGRGLTVVGDDAQSIYSFRAAEIRNILDFPGLFTPPAEIVTLERNYRSTQPILSAANSVIGLAAERFTKNLWTDRAGSEAPAIVVVRDESEQARFVATRVLENREAGTPLKSQAVLFRTSHHAGPLEVELTRRNIPFVKFGGLKFLDSAHVKDLLAVLRFAQNPRDRVAGFRLLQLLPGVGPTAAQRVLDHVTDAADAMAAFHDAPPPPRAGAHWAGLLDALGEIAAGKGAWPADLGRARLWYEPHLDRLHEDAATRRADLLQLEMIAAGYPSREKFLTELTLDPPDATSDQAGVPLRDEDYLILSTIHSAKGQEWKSVFVLNAVDGCIPSDLGTGTSEEIEEERRLLYVAMTRAKDDLSLVVPQRFFTHGQSARGDRHVYAARTRFVPDALLKHFAVVPWPVVDRGTGPLRAPRDGPRIDVRAKAQAMWR</sequence>
<evidence type="ECO:0000256" key="1">
    <source>
        <dbReference type="ARBA" id="ARBA00009922"/>
    </source>
</evidence>
<dbReference type="InterPro" id="IPR014017">
    <property type="entry name" value="DNA_helicase_UvrD-like_C"/>
</dbReference>
<evidence type="ECO:0000256" key="4">
    <source>
        <dbReference type="ARBA" id="ARBA00022806"/>
    </source>
</evidence>
<evidence type="ECO:0000313" key="14">
    <source>
        <dbReference type="Proteomes" id="UP000613160"/>
    </source>
</evidence>
<evidence type="ECO:0000256" key="7">
    <source>
        <dbReference type="ARBA" id="ARBA00034617"/>
    </source>
</evidence>
<dbReference type="GO" id="GO:0003677">
    <property type="term" value="F:DNA binding"/>
    <property type="evidence" value="ECO:0007669"/>
    <property type="project" value="InterPro"/>
</dbReference>
<dbReference type="GO" id="GO:0043138">
    <property type="term" value="F:3'-5' DNA helicase activity"/>
    <property type="evidence" value="ECO:0007669"/>
    <property type="project" value="UniProtKB-EC"/>
</dbReference>
<evidence type="ECO:0000256" key="8">
    <source>
        <dbReference type="ARBA" id="ARBA00034808"/>
    </source>
</evidence>
<dbReference type="EC" id="5.6.2.4" evidence="8"/>
<name>A0A916Y1I6_9HYPH</name>
<evidence type="ECO:0000256" key="3">
    <source>
        <dbReference type="ARBA" id="ARBA00022801"/>
    </source>
</evidence>
<protein>
    <recommendedName>
        <fullName evidence="8">DNA 3'-5' helicase</fullName>
        <ecNumber evidence="8">5.6.2.4</ecNumber>
    </recommendedName>
</protein>
<keyword evidence="3 10" id="KW-0378">Hydrolase</keyword>
<dbReference type="GO" id="GO:0000725">
    <property type="term" value="P:recombinational repair"/>
    <property type="evidence" value="ECO:0007669"/>
    <property type="project" value="TreeGrafter"/>
</dbReference>
<proteinExistence type="inferred from homology"/>
<feature type="binding site" evidence="10">
    <location>
        <begin position="36"/>
        <end position="43"/>
    </location>
    <ligand>
        <name>ATP</name>
        <dbReference type="ChEBI" id="CHEBI:30616"/>
    </ligand>
</feature>
<dbReference type="GO" id="GO:0005524">
    <property type="term" value="F:ATP binding"/>
    <property type="evidence" value="ECO:0007669"/>
    <property type="project" value="UniProtKB-UniRule"/>
</dbReference>
<dbReference type="Pfam" id="PF13361">
    <property type="entry name" value="UvrD_C"/>
    <property type="match status" value="2"/>
</dbReference>
<dbReference type="PANTHER" id="PTHR11070">
    <property type="entry name" value="UVRD / RECB / PCRA DNA HELICASE FAMILY MEMBER"/>
    <property type="match status" value="1"/>
</dbReference>
<feature type="domain" description="UvrD-like helicase ATP-binding" evidence="11">
    <location>
        <begin position="15"/>
        <end position="308"/>
    </location>
</feature>
<evidence type="ECO:0000256" key="2">
    <source>
        <dbReference type="ARBA" id="ARBA00022741"/>
    </source>
</evidence>
<dbReference type="Gene3D" id="1.10.486.10">
    <property type="entry name" value="PCRA, domain 4"/>
    <property type="match status" value="1"/>
</dbReference>
<evidence type="ECO:0000259" key="12">
    <source>
        <dbReference type="PROSITE" id="PS51217"/>
    </source>
</evidence>
<organism evidence="13 14">
    <name type="scientific">Aureimonas glaciei</name>
    <dbReference type="NCBI Taxonomy" id="1776957"/>
    <lineage>
        <taxon>Bacteria</taxon>
        <taxon>Pseudomonadati</taxon>
        <taxon>Pseudomonadota</taxon>
        <taxon>Alphaproteobacteria</taxon>
        <taxon>Hyphomicrobiales</taxon>
        <taxon>Aurantimonadaceae</taxon>
        <taxon>Aureimonas</taxon>
    </lineage>
</organism>
<keyword evidence="4 10" id="KW-0347">Helicase</keyword>
<gene>
    <name evidence="13" type="primary">uvrD1</name>
    <name evidence="13" type="ORF">GCM10011335_32820</name>
</gene>
<evidence type="ECO:0000259" key="11">
    <source>
        <dbReference type="PROSITE" id="PS51198"/>
    </source>
</evidence>
<dbReference type="GO" id="GO:0016787">
    <property type="term" value="F:hydrolase activity"/>
    <property type="evidence" value="ECO:0007669"/>
    <property type="project" value="UniProtKB-UniRule"/>
</dbReference>
<dbReference type="PROSITE" id="PS51217">
    <property type="entry name" value="UVRD_HELICASE_CTER"/>
    <property type="match status" value="1"/>
</dbReference>
<dbReference type="InterPro" id="IPR000212">
    <property type="entry name" value="DNA_helicase_UvrD/REP"/>
</dbReference>
<dbReference type="EMBL" id="BMJJ01000008">
    <property type="protein sequence ID" value="GGD27195.1"/>
    <property type="molecule type" value="Genomic_DNA"/>
</dbReference>
<comment type="caution">
    <text evidence="13">The sequence shown here is derived from an EMBL/GenBank/DDBJ whole genome shotgun (WGS) entry which is preliminary data.</text>
</comment>
<dbReference type="GO" id="GO:0005829">
    <property type="term" value="C:cytosol"/>
    <property type="evidence" value="ECO:0007669"/>
    <property type="project" value="TreeGrafter"/>
</dbReference>
<reference evidence="13" key="2">
    <citation type="submission" date="2020-09" db="EMBL/GenBank/DDBJ databases">
        <authorList>
            <person name="Sun Q."/>
            <person name="Zhou Y."/>
        </authorList>
    </citation>
    <scope>NUCLEOTIDE SEQUENCE</scope>
    <source>
        <strain evidence="13">CGMCC 1.15493</strain>
    </source>
</reference>
<keyword evidence="2 10" id="KW-0547">Nucleotide-binding</keyword>
<comment type="catalytic activity">
    <reaction evidence="7">
        <text>Couples ATP hydrolysis with the unwinding of duplex DNA by translocating in the 3'-5' direction.</text>
        <dbReference type="EC" id="5.6.2.4"/>
    </reaction>
</comment>
<dbReference type="InterPro" id="IPR014016">
    <property type="entry name" value="UvrD-like_ATP-bd"/>
</dbReference>
<dbReference type="Gene3D" id="3.40.50.300">
    <property type="entry name" value="P-loop containing nucleotide triphosphate hydrolases"/>
    <property type="match status" value="2"/>
</dbReference>
<evidence type="ECO:0000256" key="6">
    <source>
        <dbReference type="ARBA" id="ARBA00023235"/>
    </source>
</evidence>
<dbReference type="Pfam" id="PF00580">
    <property type="entry name" value="UvrD-helicase"/>
    <property type="match status" value="1"/>
</dbReference>
<dbReference type="CDD" id="cd17932">
    <property type="entry name" value="DEXQc_UvrD"/>
    <property type="match status" value="1"/>
</dbReference>
<dbReference type="SUPFAM" id="SSF52540">
    <property type="entry name" value="P-loop containing nucleoside triphosphate hydrolases"/>
    <property type="match status" value="1"/>
</dbReference>